<comment type="caution">
    <text evidence="2">The sequence shown here is derived from an EMBL/GenBank/DDBJ whole genome shotgun (WGS) entry which is preliminary data.</text>
</comment>
<evidence type="ECO:0000313" key="3">
    <source>
        <dbReference type="Proteomes" id="UP000659654"/>
    </source>
</evidence>
<sequence>MFSAELLKFVYVTPTVATYVAEPEIPLVLVVDGSKMLLMQRFDLLHSFELTMQSRMTYKDAKFGAVLKNFSGEHSFKFYFKTQGDAQKFVAQVKNVIRIGEKISSTPSKSMESQHEQPVFRSAGLGSSASTFQPPSYPFSSSLQSGSRESVTRKLDEFLADEPTQSCVGVTQKSTAVRNLTQQFIGEPTQTQSTSHATQVNSIDKKEIENLVNEFSSHISEFFGRLLTEVLERLDSHLKNVPRIHVDDLARSFIVDTGGAGKRKEKKDKKFSNGARIRKLLHSSTYWPGFFDGAKKPKNAEKPADVAVNSRKRRSAIQARSKISAVAKSDLKGAYYKHRRFSVRKSGQNNSQAESQSDVEKSDDEVDVGFVQSQVTSGCNLEICGAVCEPDSVDLEACVTGVCKCQKAIKPAKNESFYLKIQ</sequence>
<organism evidence="2 3">
    <name type="scientific">Bursaphelenchus xylophilus</name>
    <name type="common">Pinewood nematode worm</name>
    <name type="synonym">Aphelenchoides xylophilus</name>
    <dbReference type="NCBI Taxonomy" id="6326"/>
    <lineage>
        <taxon>Eukaryota</taxon>
        <taxon>Metazoa</taxon>
        <taxon>Ecdysozoa</taxon>
        <taxon>Nematoda</taxon>
        <taxon>Chromadorea</taxon>
        <taxon>Rhabditida</taxon>
        <taxon>Tylenchina</taxon>
        <taxon>Tylenchomorpha</taxon>
        <taxon>Aphelenchoidea</taxon>
        <taxon>Aphelenchoididae</taxon>
        <taxon>Bursaphelenchus</taxon>
    </lineage>
</organism>
<proteinExistence type="predicted"/>
<keyword evidence="3" id="KW-1185">Reference proteome</keyword>
<evidence type="ECO:0000256" key="1">
    <source>
        <dbReference type="SAM" id="MobiDB-lite"/>
    </source>
</evidence>
<feature type="region of interest" description="Disordered" evidence="1">
    <location>
        <begin position="344"/>
        <end position="364"/>
    </location>
</feature>
<dbReference type="Proteomes" id="UP000582659">
    <property type="component" value="Unassembled WGS sequence"/>
</dbReference>
<gene>
    <name evidence="2" type="ORF">BXYJ_LOCUS5874</name>
</gene>
<dbReference type="Proteomes" id="UP000659654">
    <property type="component" value="Unassembled WGS sequence"/>
</dbReference>
<accession>A0A7I8WLF4</accession>
<dbReference type="AlphaFoldDB" id="A0A7I8WLF4"/>
<protein>
    <submittedName>
        <fullName evidence="2">(pine wood nematode) hypothetical protein</fullName>
    </submittedName>
</protein>
<evidence type="ECO:0000313" key="2">
    <source>
        <dbReference type="EMBL" id="CAD5219829.1"/>
    </source>
</evidence>
<dbReference type="EMBL" id="CAJFDI010000003">
    <property type="protein sequence ID" value="CAD5219829.1"/>
    <property type="molecule type" value="Genomic_DNA"/>
</dbReference>
<dbReference type="SMR" id="A0A7I8WLF4"/>
<reference evidence="2" key="1">
    <citation type="submission" date="2020-09" db="EMBL/GenBank/DDBJ databases">
        <authorList>
            <person name="Kikuchi T."/>
        </authorList>
    </citation>
    <scope>NUCLEOTIDE SEQUENCE</scope>
    <source>
        <strain evidence="2">Ka4C1</strain>
    </source>
</reference>
<dbReference type="EMBL" id="CAJFCV020000003">
    <property type="protein sequence ID" value="CAG9105375.1"/>
    <property type="molecule type" value="Genomic_DNA"/>
</dbReference>
<name>A0A7I8WLF4_BURXY</name>